<feature type="transmembrane region" description="Helical" evidence="1">
    <location>
        <begin position="105"/>
        <end position="125"/>
    </location>
</feature>
<comment type="caution">
    <text evidence="2">The sequence shown here is derived from an EMBL/GenBank/DDBJ whole genome shotgun (WGS) entry which is preliminary data.</text>
</comment>
<dbReference type="Proteomes" id="UP000640274">
    <property type="component" value="Unassembled WGS sequence"/>
</dbReference>
<sequence>MENEEHYYPHTEPPSARKPSGLGIASFIIGLISILGVVGAVLLLTASIPSILETGGAIPAVTPENAGEYMPLIISSLLLMLVLILGFIGLVLGIFGLIMKNRRKAFAIIGVVLNGLLLSGYALLITMSRFLTAA</sequence>
<protein>
    <recommendedName>
        <fullName evidence="4">DUF4064 domain-containing protein</fullName>
    </recommendedName>
</protein>
<organism evidence="2 3">
    <name type="scientific">Paenibacillus roseus</name>
    <dbReference type="NCBI Taxonomy" id="2798579"/>
    <lineage>
        <taxon>Bacteria</taxon>
        <taxon>Bacillati</taxon>
        <taxon>Bacillota</taxon>
        <taxon>Bacilli</taxon>
        <taxon>Bacillales</taxon>
        <taxon>Paenibacillaceae</taxon>
        <taxon>Paenibacillus</taxon>
    </lineage>
</organism>
<name>A0A934J5P1_9BACL</name>
<dbReference type="AlphaFoldDB" id="A0A934J5P1"/>
<proteinExistence type="predicted"/>
<evidence type="ECO:0000313" key="2">
    <source>
        <dbReference type="EMBL" id="MBJ6362179.1"/>
    </source>
</evidence>
<keyword evidence="1" id="KW-0472">Membrane</keyword>
<keyword evidence="1" id="KW-0812">Transmembrane</keyword>
<keyword evidence="1" id="KW-1133">Transmembrane helix</keyword>
<reference evidence="2" key="1">
    <citation type="submission" date="2020-12" db="EMBL/GenBank/DDBJ databases">
        <authorList>
            <person name="Huq M.A."/>
        </authorList>
    </citation>
    <scope>NUCLEOTIDE SEQUENCE</scope>
    <source>
        <strain evidence="2">MAHUQ-46</strain>
    </source>
</reference>
<evidence type="ECO:0000313" key="3">
    <source>
        <dbReference type="Proteomes" id="UP000640274"/>
    </source>
</evidence>
<accession>A0A934J5P1</accession>
<gene>
    <name evidence="2" type="ORF">JFN88_12965</name>
</gene>
<dbReference type="RefSeq" id="WP_199019711.1">
    <property type="nucleotide sequence ID" value="NZ_JAELUP010000065.1"/>
</dbReference>
<dbReference type="EMBL" id="JAELUP010000065">
    <property type="protein sequence ID" value="MBJ6362179.1"/>
    <property type="molecule type" value="Genomic_DNA"/>
</dbReference>
<keyword evidence="3" id="KW-1185">Reference proteome</keyword>
<feature type="transmembrane region" description="Helical" evidence="1">
    <location>
        <begin position="72"/>
        <end position="98"/>
    </location>
</feature>
<feature type="transmembrane region" description="Helical" evidence="1">
    <location>
        <begin position="21"/>
        <end position="52"/>
    </location>
</feature>
<evidence type="ECO:0000256" key="1">
    <source>
        <dbReference type="SAM" id="Phobius"/>
    </source>
</evidence>
<evidence type="ECO:0008006" key="4">
    <source>
        <dbReference type="Google" id="ProtNLM"/>
    </source>
</evidence>